<sequence>PIEQQADVNVFSQFDTQPDDFLVDKTPELSRIAGDDPVQLKEKINSSNMYSDLSGLSFDKTFDLYEDLPDIKPAFFDINAFMDSSLQGVDNNVAVQQKEGVNSFIWEIARPFVSQGYTAASAANRGMAQFSEHLNNAAQFIEDIGIGEKGDIFELAAKQYEENAEFWTKRAEEVGVNVIDELVGEAIGGAIPGVTQFTLDVASGLTLPFAAGAGAEKKEGAGPALVSGLTEAAKVGVLH</sequence>
<reference evidence="1" key="1">
    <citation type="journal article" date="2014" name="Front. Microbiol.">
        <title>High frequency of phylogenetically diverse reductive dehalogenase-homologous genes in deep subseafloor sedimentary metagenomes.</title>
        <authorList>
            <person name="Kawai M."/>
            <person name="Futagami T."/>
            <person name="Toyoda A."/>
            <person name="Takaki Y."/>
            <person name="Nishi S."/>
            <person name="Hori S."/>
            <person name="Arai W."/>
            <person name="Tsubouchi T."/>
            <person name="Morono Y."/>
            <person name="Uchiyama I."/>
            <person name="Ito T."/>
            <person name="Fujiyama A."/>
            <person name="Inagaki F."/>
            <person name="Takami H."/>
        </authorList>
    </citation>
    <scope>NUCLEOTIDE SEQUENCE</scope>
    <source>
        <strain evidence="1">Expedition CK06-06</strain>
    </source>
</reference>
<feature type="non-terminal residue" evidence="1">
    <location>
        <position position="1"/>
    </location>
</feature>
<accession>X0XPT1</accession>
<organism evidence="1">
    <name type="scientific">marine sediment metagenome</name>
    <dbReference type="NCBI Taxonomy" id="412755"/>
    <lineage>
        <taxon>unclassified sequences</taxon>
        <taxon>metagenomes</taxon>
        <taxon>ecological metagenomes</taxon>
    </lineage>
</organism>
<evidence type="ECO:0000313" key="1">
    <source>
        <dbReference type="EMBL" id="GAG37327.1"/>
    </source>
</evidence>
<dbReference type="EMBL" id="BARS01049843">
    <property type="protein sequence ID" value="GAG37327.1"/>
    <property type="molecule type" value="Genomic_DNA"/>
</dbReference>
<protein>
    <submittedName>
        <fullName evidence="1">Uncharacterized protein</fullName>
    </submittedName>
</protein>
<proteinExistence type="predicted"/>
<comment type="caution">
    <text evidence="1">The sequence shown here is derived from an EMBL/GenBank/DDBJ whole genome shotgun (WGS) entry which is preliminary data.</text>
</comment>
<feature type="non-terminal residue" evidence="1">
    <location>
        <position position="239"/>
    </location>
</feature>
<dbReference type="AlphaFoldDB" id="X0XPT1"/>
<gene>
    <name evidence="1" type="ORF">S01H1_74490</name>
</gene>
<name>X0XPT1_9ZZZZ</name>